<reference evidence="4" key="2">
    <citation type="submission" date="2020-10" db="UniProtKB">
        <authorList>
            <consortium name="WormBaseParasite"/>
        </authorList>
    </citation>
    <scope>IDENTIFICATION</scope>
</reference>
<dbReference type="InterPro" id="IPR016186">
    <property type="entry name" value="C-type_lectin-like/link_sf"/>
</dbReference>
<feature type="chain" id="PRO_5028863506" evidence="1">
    <location>
        <begin position="25"/>
        <end position="669"/>
    </location>
</feature>
<dbReference type="InterPro" id="IPR016187">
    <property type="entry name" value="CTDL_fold"/>
</dbReference>
<protein>
    <submittedName>
        <fullName evidence="4">C-type lectin domain-containing protein</fullName>
    </submittedName>
</protein>
<accession>A0A7E4VPD4</accession>
<keyword evidence="1" id="KW-0732">Signal</keyword>
<reference evidence="3" key="1">
    <citation type="journal article" date="2013" name="Genetics">
        <title>The draft genome and transcriptome of Panagrellus redivivus are shaped by the harsh demands of a free-living lifestyle.</title>
        <authorList>
            <person name="Srinivasan J."/>
            <person name="Dillman A.R."/>
            <person name="Macchietto M.G."/>
            <person name="Heikkinen L."/>
            <person name="Lakso M."/>
            <person name="Fracchia K.M."/>
            <person name="Antoshechkin I."/>
            <person name="Mortazavi A."/>
            <person name="Wong G."/>
            <person name="Sternberg P.W."/>
        </authorList>
    </citation>
    <scope>NUCLEOTIDE SEQUENCE [LARGE SCALE GENOMIC DNA]</scope>
    <source>
        <strain evidence="3">MT8872</strain>
    </source>
</reference>
<dbReference type="Proteomes" id="UP000492821">
    <property type="component" value="Unassembled WGS sequence"/>
</dbReference>
<dbReference type="Gene3D" id="3.10.100.10">
    <property type="entry name" value="Mannose-Binding Protein A, subunit A"/>
    <property type="match status" value="3"/>
</dbReference>
<dbReference type="CDD" id="cd00037">
    <property type="entry name" value="CLECT"/>
    <property type="match status" value="1"/>
</dbReference>
<evidence type="ECO:0000313" key="3">
    <source>
        <dbReference type="Proteomes" id="UP000492821"/>
    </source>
</evidence>
<feature type="domain" description="C-type lectin" evidence="2">
    <location>
        <begin position="321"/>
        <end position="449"/>
    </location>
</feature>
<sequence length="669" mass="76696">MRILSEMWLINVVFLLVILEFSSSTDHFPFLTLPEARCPESPDNLDFWHLTDFEADLRCLSPVYVKTKIQPIDLRDKCRRKHADAVSADLNPSEVAYFNKVLESGSEYYMCRVEPYPRVVESYLRNHYPNSLESKSDAKLLSKHLNDYKCIGEGWKLAQPCSNTSIPSCYKVIKNIGNSVANEVPAEFNYCGMVEPNSFMASVHCEDECHFLTKNFPSKVKLGLYLPRYANWNKFSSWQWTDRSPTDYIPWQLGAPAFHHGTERLSQLQRNRELDSVPNGSGSQLLLCKKKAIQKRPTLNIQKAEKKQCREEPPSHWNHRCPSGSDSWRIVESEDGVHCFDFVTAPFPLTPYNFNHKLCSKLHINAKLASFQNDIQLGFVVDFLNHPNAANDIIVGMKCKTAEDCEWLDKTKSKTTFWAPGQPQNSTINHIVKIQNFQFLPPCDRAECKKKVITRPLFVTKPMSTVNRSMKIACRINARPVNSCPPVQKSTGIDTVENTKCKPGWAKMNFCDVTYCYKVVDVPKHKQNYKAVYEDNVCKATSPKAHLASIHCLEEHYYIQGLPSETAIGLHILNKLRKASDKSFDVKDFQWTDGSAFDFVGWNRYSRLYTPESIQEPIFPKRRFAGLKGSIEHFAFNKYDDQRSGWTNINTGLKRVLCKEKAEYTSNLG</sequence>
<dbReference type="InterPro" id="IPR001304">
    <property type="entry name" value="C-type_lectin-like"/>
</dbReference>
<dbReference type="WBParaSite" id="Pan_g23657.t1">
    <property type="protein sequence ID" value="Pan_g23657.t1"/>
    <property type="gene ID" value="Pan_g23657"/>
</dbReference>
<dbReference type="PANTHER" id="PTHR22803">
    <property type="entry name" value="MANNOSE, PHOSPHOLIPASE, LECTIN RECEPTOR RELATED"/>
    <property type="match status" value="1"/>
</dbReference>
<keyword evidence="3" id="KW-1185">Reference proteome</keyword>
<dbReference type="InterPro" id="IPR050111">
    <property type="entry name" value="C-type_lectin/snaclec_domain"/>
</dbReference>
<evidence type="ECO:0000256" key="1">
    <source>
        <dbReference type="SAM" id="SignalP"/>
    </source>
</evidence>
<feature type="domain" description="C-type lectin" evidence="2">
    <location>
        <begin position="161"/>
        <end position="289"/>
    </location>
</feature>
<name>A0A7E4VPD4_PANRE</name>
<evidence type="ECO:0000259" key="2">
    <source>
        <dbReference type="SMART" id="SM00034"/>
    </source>
</evidence>
<proteinExistence type="predicted"/>
<organism evidence="3 4">
    <name type="scientific">Panagrellus redivivus</name>
    <name type="common">Microworm</name>
    <dbReference type="NCBI Taxonomy" id="6233"/>
    <lineage>
        <taxon>Eukaryota</taxon>
        <taxon>Metazoa</taxon>
        <taxon>Ecdysozoa</taxon>
        <taxon>Nematoda</taxon>
        <taxon>Chromadorea</taxon>
        <taxon>Rhabditida</taxon>
        <taxon>Tylenchina</taxon>
        <taxon>Panagrolaimomorpha</taxon>
        <taxon>Panagrolaimoidea</taxon>
        <taxon>Panagrolaimidae</taxon>
        <taxon>Panagrellus</taxon>
    </lineage>
</organism>
<feature type="signal peptide" evidence="1">
    <location>
        <begin position="1"/>
        <end position="24"/>
    </location>
</feature>
<evidence type="ECO:0000313" key="4">
    <source>
        <dbReference type="WBParaSite" id="Pan_g23657.t1"/>
    </source>
</evidence>
<dbReference type="SMART" id="SM00034">
    <property type="entry name" value="CLECT"/>
    <property type="match status" value="3"/>
</dbReference>
<dbReference type="SUPFAM" id="SSF56436">
    <property type="entry name" value="C-type lectin-like"/>
    <property type="match status" value="3"/>
</dbReference>
<dbReference type="AlphaFoldDB" id="A0A7E4VPD4"/>
<feature type="domain" description="C-type lectin" evidence="2">
    <location>
        <begin position="501"/>
        <end position="659"/>
    </location>
</feature>